<dbReference type="Gene3D" id="3.40.50.1820">
    <property type="entry name" value="alpha/beta hydrolase"/>
    <property type="match status" value="1"/>
</dbReference>
<reference evidence="3 4" key="1">
    <citation type="submission" date="2012-08" db="EMBL/GenBank/DDBJ databases">
        <title>The Genome Sequence of Barnesiella intestinihominis YIT 11860.</title>
        <authorList>
            <consortium name="The Broad Institute Genome Sequencing Platform"/>
            <person name="Earl A."/>
            <person name="Ward D."/>
            <person name="Feldgarden M."/>
            <person name="Gevers D."/>
            <person name="Morotomi M."/>
            <person name="Walker B."/>
            <person name="Young S.K."/>
            <person name="Zeng Q."/>
            <person name="Gargeya S."/>
            <person name="Fitzgerald M."/>
            <person name="Haas B."/>
            <person name="Abouelleil A."/>
            <person name="Alvarado L."/>
            <person name="Arachchi H.M."/>
            <person name="Berlin A.M."/>
            <person name="Chapman S.B."/>
            <person name="Goldberg J."/>
            <person name="Griggs A."/>
            <person name="Gujja S."/>
            <person name="Hansen M."/>
            <person name="Howarth C."/>
            <person name="Imamovic A."/>
            <person name="Larimer J."/>
            <person name="McCowen C."/>
            <person name="Montmayeur A."/>
            <person name="Murphy C."/>
            <person name="Neiman D."/>
            <person name="Pearson M."/>
            <person name="Priest M."/>
            <person name="Roberts A."/>
            <person name="Saif S."/>
            <person name="Shea T."/>
            <person name="Sisk P."/>
            <person name="Sykes S."/>
            <person name="Wortman J."/>
            <person name="Nusbaum C."/>
            <person name="Birren B."/>
        </authorList>
    </citation>
    <scope>NUCLEOTIDE SEQUENCE [LARGE SCALE GENOMIC DNA]</scope>
    <source>
        <strain evidence="3 4">YIT 11860</strain>
    </source>
</reference>
<keyword evidence="1" id="KW-0732">Signal</keyword>
<dbReference type="HOGENOM" id="CLU_048587_0_1_10"/>
<dbReference type="InterPro" id="IPR000383">
    <property type="entry name" value="Xaa-Pro-like_dom"/>
</dbReference>
<dbReference type="InterPro" id="IPR051411">
    <property type="entry name" value="Polyketide_trans_af380"/>
</dbReference>
<sequence>MKQRIKFIFTTWFIAISLFTINAQDVQTNKNDMENLNLTNEWDKTFPQSDKVKHSKVTFRNRYGITLAADLYMPKNAEGKLPAIAVCGPFGAVKEQASGLYAQIMAERGFLTIAFDPSFTGESGGAPRYVASPDINTEDFCAAVDFLSLRDDVDSERIGIIGICGWGGLAINAAAIDTRIKATVASTMYDMSRCTANGYFDENDNADARYEMRRQLNAQRTIDARNGSYETAGGVVDPLPQDAPQFVKDYHAYYKTSRGYHSRSLNSNNGWNKTSALSFLNAPILAYSDEIRSAVLLIHGEKAHSRYFSEDAFKKLKGDNKELMIVPGANHTDLYDRTDIIPFDKLESFFKGYLK</sequence>
<dbReference type="OrthoDB" id="9805123at2"/>
<dbReference type="AlphaFoldDB" id="K0XFQ1"/>
<dbReference type="PANTHER" id="PTHR47751">
    <property type="entry name" value="SUPERFAMILY HYDROLASE, PUTATIVE (AFU_ORTHOLOGUE AFUA_2G16580)-RELATED"/>
    <property type="match status" value="1"/>
</dbReference>
<evidence type="ECO:0000313" key="3">
    <source>
        <dbReference type="EMBL" id="EJZ62760.1"/>
    </source>
</evidence>
<dbReference type="InterPro" id="IPR029058">
    <property type="entry name" value="AB_hydrolase_fold"/>
</dbReference>
<dbReference type="PATRIC" id="fig|742726.3.peg.2205"/>
<organism evidence="3 4">
    <name type="scientific">Barnesiella intestinihominis YIT 11860</name>
    <dbReference type="NCBI Taxonomy" id="742726"/>
    <lineage>
        <taxon>Bacteria</taxon>
        <taxon>Pseudomonadati</taxon>
        <taxon>Bacteroidota</taxon>
        <taxon>Bacteroidia</taxon>
        <taxon>Bacteroidales</taxon>
        <taxon>Barnesiellaceae</taxon>
        <taxon>Barnesiella</taxon>
    </lineage>
</organism>
<dbReference type="GO" id="GO:0016787">
    <property type="term" value="F:hydrolase activity"/>
    <property type="evidence" value="ECO:0007669"/>
    <property type="project" value="InterPro"/>
</dbReference>
<feature type="domain" description="Xaa-Pro dipeptidyl-peptidase-like" evidence="2">
    <location>
        <begin position="64"/>
        <end position="328"/>
    </location>
</feature>
<dbReference type="Pfam" id="PF02129">
    <property type="entry name" value="Peptidase_S15"/>
    <property type="match status" value="1"/>
</dbReference>
<dbReference type="STRING" id="742726.HMPREF9448_02111"/>
<protein>
    <recommendedName>
        <fullName evidence="2">Xaa-Pro dipeptidyl-peptidase-like domain-containing protein</fullName>
    </recommendedName>
</protein>
<dbReference type="eggNOG" id="COG1073">
    <property type="taxonomic scope" value="Bacteria"/>
</dbReference>
<accession>K0XFQ1</accession>
<gene>
    <name evidence="3" type="ORF">HMPREF9448_02111</name>
</gene>
<dbReference type="SUPFAM" id="SSF53474">
    <property type="entry name" value="alpha/beta-Hydrolases"/>
    <property type="match status" value="1"/>
</dbReference>
<dbReference type="Gene3D" id="1.10.10.800">
    <property type="match status" value="1"/>
</dbReference>
<comment type="caution">
    <text evidence="3">The sequence shown here is derived from an EMBL/GenBank/DDBJ whole genome shotgun (WGS) entry which is preliminary data.</text>
</comment>
<name>K0XFQ1_9BACT</name>
<evidence type="ECO:0000256" key="1">
    <source>
        <dbReference type="SAM" id="SignalP"/>
    </source>
</evidence>
<keyword evidence="4" id="KW-1185">Reference proteome</keyword>
<feature type="signal peptide" evidence="1">
    <location>
        <begin position="1"/>
        <end position="23"/>
    </location>
</feature>
<proteinExistence type="predicted"/>
<dbReference type="PANTHER" id="PTHR47751:SF1">
    <property type="entry name" value="SUPERFAMILY HYDROLASE, PUTATIVE (AFU_ORTHOLOGUE AFUA_2G16580)-RELATED"/>
    <property type="match status" value="1"/>
</dbReference>
<dbReference type="Proteomes" id="UP000006044">
    <property type="component" value="Unassembled WGS sequence"/>
</dbReference>
<feature type="chain" id="PRO_5003841150" description="Xaa-Pro dipeptidyl-peptidase-like domain-containing protein" evidence="1">
    <location>
        <begin position="24"/>
        <end position="355"/>
    </location>
</feature>
<dbReference type="EMBL" id="ADLE01000015">
    <property type="protein sequence ID" value="EJZ62760.1"/>
    <property type="molecule type" value="Genomic_DNA"/>
</dbReference>
<evidence type="ECO:0000259" key="2">
    <source>
        <dbReference type="Pfam" id="PF02129"/>
    </source>
</evidence>
<evidence type="ECO:0000313" key="4">
    <source>
        <dbReference type="Proteomes" id="UP000006044"/>
    </source>
</evidence>